<accession>A0A7V8CCC8</accession>
<name>A0A7V8CCC8_9GAMM</name>
<protein>
    <recommendedName>
        <fullName evidence="3">Radical SAM protein</fullName>
    </recommendedName>
</protein>
<dbReference type="SUPFAM" id="SSF102114">
    <property type="entry name" value="Radical SAM enzymes"/>
    <property type="match status" value="1"/>
</dbReference>
<dbReference type="InterPro" id="IPR013785">
    <property type="entry name" value="Aldolase_TIM"/>
</dbReference>
<evidence type="ECO:0008006" key="3">
    <source>
        <dbReference type="Google" id="ProtNLM"/>
    </source>
</evidence>
<organism evidence="1 2">
    <name type="scientific">Stenotrophomonas rhizophila</name>
    <dbReference type="NCBI Taxonomy" id="216778"/>
    <lineage>
        <taxon>Bacteria</taxon>
        <taxon>Pseudomonadati</taxon>
        <taxon>Pseudomonadota</taxon>
        <taxon>Gammaproteobacteria</taxon>
        <taxon>Lysobacterales</taxon>
        <taxon>Lysobacteraceae</taxon>
        <taxon>Stenotrophomonas</taxon>
    </lineage>
</organism>
<evidence type="ECO:0000313" key="1">
    <source>
        <dbReference type="EMBL" id="KAB7628897.1"/>
    </source>
</evidence>
<dbReference type="Gene3D" id="3.20.20.70">
    <property type="entry name" value="Aldolase class I"/>
    <property type="match status" value="1"/>
</dbReference>
<reference evidence="1 2" key="1">
    <citation type="submission" date="2019-10" db="EMBL/GenBank/DDBJ databases">
        <title>Halotolerant bacteria associated to Saharan-endemic halophytes Stipa tenacissima L. and Atriplex halimus L mitigate salt stress and promote growth of tomato plants.</title>
        <authorList>
            <person name="Dif G."/>
        </authorList>
    </citation>
    <scope>NUCLEOTIDE SEQUENCE [LARGE SCALE GENOMIC DNA]</scope>
    <source>
        <strain evidence="1 2">IS26</strain>
    </source>
</reference>
<dbReference type="AlphaFoldDB" id="A0A7V8CCC8"/>
<sequence length="299" mass="32827">MITALHDAKSSFPSLSVIVFTGGEATLLKDDLISVISEATSLGLGTRMVSNGSWAKTRSTAKRWAEKLSIAGLKELNISSGKDHQEWVPHSSVVNAAEAGLTAGIRVLVTVEADTEDGRTMTTFAEDPTVRMLLKKGLQLQSNSWMEFKNDQAKRENAVPQHLRVAPCQQIHDNIVVTPYKEVAACCGLTLEHIPEMKVGRLDDGVSNAYLSQADDFLKYWIKVDGPAEIIRRVMGEEKADELLKGSVHMCHDCAVLHKNSEVRARLESGYEAFIPEVMSRHALGKAVDTLSRQQGAFK</sequence>
<proteinExistence type="predicted"/>
<comment type="caution">
    <text evidence="1">The sequence shown here is derived from an EMBL/GenBank/DDBJ whole genome shotgun (WGS) entry which is preliminary data.</text>
</comment>
<dbReference type="InterPro" id="IPR058240">
    <property type="entry name" value="rSAM_sf"/>
</dbReference>
<dbReference type="Proteomes" id="UP000449004">
    <property type="component" value="Unassembled WGS sequence"/>
</dbReference>
<gene>
    <name evidence="1" type="ORF">F9K92_15740</name>
</gene>
<evidence type="ECO:0000313" key="2">
    <source>
        <dbReference type="Proteomes" id="UP000449004"/>
    </source>
</evidence>
<dbReference type="EMBL" id="WELC01000023">
    <property type="protein sequence ID" value="KAB7628897.1"/>
    <property type="molecule type" value="Genomic_DNA"/>
</dbReference>